<dbReference type="PANTHER" id="PTHR43181">
    <property type="entry name" value="2-C-METHYL-D-ERYTHRITOL 2,4-CYCLODIPHOSPHATE SYNTHASE, CHLOROPLASTIC"/>
    <property type="match status" value="1"/>
</dbReference>
<dbReference type="Gene3D" id="3.90.550.10">
    <property type="entry name" value="Spore Coat Polysaccharide Biosynthesis Protein SpsA, Chain A"/>
    <property type="match status" value="1"/>
</dbReference>
<keyword evidence="11 15" id="KW-0479">Metal-binding</keyword>
<dbReference type="InterPro" id="IPR034683">
    <property type="entry name" value="IspD/TarI"/>
</dbReference>
<comment type="similarity">
    <text evidence="6">Belongs to the IspF family.</text>
</comment>
<comment type="subunit">
    <text evidence="8">Homotrimer.</text>
</comment>
<comment type="pathway">
    <text evidence="4 15">Isoprenoid biosynthesis; isopentenyl diphosphate biosynthesis via DXP pathway; isopentenyl diphosphate from 1-deoxy-D-xylulose 5-phosphate: step 4/6.</text>
</comment>
<reference evidence="18 19" key="1">
    <citation type="submission" date="2019-02" db="EMBL/GenBank/DDBJ databases">
        <title>WGS of Pseudoxanthomonas species novum from clinical isolates.</title>
        <authorList>
            <person name="Bernier A.-M."/>
            <person name="Bernard K."/>
            <person name="Vachon A."/>
        </authorList>
    </citation>
    <scope>NUCLEOTIDE SEQUENCE [LARGE SCALE GENOMIC DNA]</scope>
    <source>
        <strain evidence="18 19">NML171202</strain>
    </source>
</reference>
<keyword evidence="14 15" id="KW-0511">Multifunctional enzyme</keyword>
<comment type="caution">
    <text evidence="15">Lacks conserved residue(s) required for the propagation of feature annotation.</text>
</comment>
<dbReference type="NCBIfam" id="TIGR00151">
    <property type="entry name" value="ispF"/>
    <property type="match status" value="1"/>
</dbReference>
<dbReference type="AlphaFoldDB" id="A0A4Q8L9A0"/>
<keyword evidence="12 15" id="KW-0414">Isoprene biosynthesis</keyword>
<dbReference type="HAMAP" id="MF_00108">
    <property type="entry name" value="IspD"/>
    <property type="match status" value="1"/>
</dbReference>
<feature type="binding site" evidence="15">
    <location>
        <position position="414"/>
    </location>
    <ligand>
        <name>4-CDP-2-C-methyl-D-erythritol 2-phosphate</name>
        <dbReference type="ChEBI" id="CHEBI:57919"/>
    </ligand>
</feature>
<feature type="site" description="Transition state stabilizer" evidence="15">
    <location>
        <position position="408"/>
    </location>
</feature>
<dbReference type="EC" id="4.6.1.12" evidence="15"/>
<dbReference type="GO" id="GO:0008685">
    <property type="term" value="F:2-C-methyl-D-erythritol 2,4-cyclodiphosphate synthase activity"/>
    <property type="evidence" value="ECO:0007669"/>
    <property type="project" value="UniProtKB-UniRule"/>
</dbReference>
<accession>A0A4Q8L9A0</accession>
<dbReference type="InterPro" id="IPR018294">
    <property type="entry name" value="ISPD_synthase_CS"/>
</dbReference>
<dbReference type="HAMAP" id="MF_00107">
    <property type="entry name" value="IspF"/>
    <property type="match status" value="1"/>
</dbReference>
<keyword evidence="13 15" id="KW-0456">Lyase</keyword>
<dbReference type="GO" id="GO:0050518">
    <property type="term" value="F:2-C-methyl-D-erythritol 4-phosphate cytidylyltransferase activity"/>
    <property type="evidence" value="ECO:0007669"/>
    <property type="project" value="UniProtKB-UniRule"/>
</dbReference>
<dbReference type="Pfam" id="PF01128">
    <property type="entry name" value="IspD"/>
    <property type="match status" value="1"/>
</dbReference>
<dbReference type="UniPathway" id="UPA00056">
    <property type="reaction ID" value="UER00093"/>
</dbReference>
<evidence type="ECO:0000256" key="11">
    <source>
        <dbReference type="ARBA" id="ARBA00022723"/>
    </source>
</evidence>
<name>A0A4Q8L9A0_9GAMM</name>
<dbReference type="FunFam" id="3.30.1330.50:FF:000001">
    <property type="entry name" value="2-C-methyl-D-erythritol 2,4-cyclodiphosphate synthase"/>
    <property type="match status" value="1"/>
</dbReference>
<feature type="binding site" evidence="15">
    <location>
        <begin position="309"/>
        <end position="310"/>
    </location>
    <ligand>
        <name>4-CDP-2-C-methyl-D-erythritol 2-phosphate</name>
        <dbReference type="ChEBI" id="CHEBI:57919"/>
    </ligand>
</feature>
<feature type="binding site" evidence="15">
    <location>
        <begin position="282"/>
        <end position="284"/>
    </location>
    <ligand>
        <name>4-CDP-2-C-methyl-D-erythritol 2-phosphate</name>
        <dbReference type="ChEBI" id="CHEBI:57919"/>
    </ligand>
</feature>
<dbReference type="InterPro" id="IPR029044">
    <property type="entry name" value="Nucleotide-diphossugar_trans"/>
</dbReference>
<dbReference type="Pfam" id="PF02542">
    <property type="entry name" value="YgbB"/>
    <property type="match status" value="1"/>
</dbReference>
<feature type="domain" description="2-C-methyl-D-erythritol 2,4-cyclodiphosphate synthase" evidence="17">
    <location>
        <begin position="275"/>
        <end position="429"/>
    </location>
</feature>
<dbReference type="InterPro" id="IPR026596">
    <property type="entry name" value="IspD/F"/>
</dbReference>
<dbReference type="EC" id="2.7.7.60" evidence="15"/>
<dbReference type="GO" id="GO:0019288">
    <property type="term" value="P:isopentenyl diphosphate biosynthetic process, methylerythritol 4-phosphate pathway"/>
    <property type="evidence" value="ECO:0007669"/>
    <property type="project" value="UniProtKB-UniRule"/>
</dbReference>
<dbReference type="SUPFAM" id="SSF69765">
    <property type="entry name" value="IpsF-like"/>
    <property type="match status" value="1"/>
</dbReference>
<feature type="region of interest" description="2-C-methyl-D-erythritol 2,4-cyclodiphosphate synthase" evidence="15">
    <location>
        <begin position="276"/>
        <end position="432"/>
    </location>
</feature>
<dbReference type="CDD" id="cd00554">
    <property type="entry name" value="MECDP_synthase"/>
    <property type="match status" value="1"/>
</dbReference>
<comment type="similarity">
    <text evidence="7">Belongs to the IspD/TarI cytidylyltransferase family. IspD subfamily.</text>
</comment>
<evidence type="ECO:0000256" key="1">
    <source>
        <dbReference type="ARBA" id="ARBA00000200"/>
    </source>
</evidence>
<dbReference type="Gene3D" id="3.30.1330.50">
    <property type="entry name" value="2-C-methyl-D-erythritol 2,4-cyclodiphosphate synthase"/>
    <property type="match status" value="1"/>
</dbReference>
<dbReference type="InterPro" id="IPR003526">
    <property type="entry name" value="MECDP_synthase"/>
</dbReference>
<dbReference type="GO" id="GO:0046872">
    <property type="term" value="F:metal ion binding"/>
    <property type="evidence" value="ECO:0007669"/>
    <property type="project" value="UniProtKB-KW"/>
</dbReference>
<comment type="catalytic activity">
    <reaction evidence="1 15">
        <text>4-CDP-2-C-methyl-D-erythritol 2-phosphate = 2-C-methyl-D-erythritol 2,4-cyclic diphosphate + CMP</text>
        <dbReference type="Rhea" id="RHEA:23864"/>
        <dbReference type="ChEBI" id="CHEBI:57919"/>
        <dbReference type="ChEBI" id="CHEBI:58483"/>
        <dbReference type="ChEBI" id="CHEBI:60377"/>
        <dbReference type="EC" id="4.6.1.12"/>
    </reaction>
</comment>
<dbReference type="FunFam" id="3.90.550.10:FF:000003">
    <property type="entry name" value="2-C-methyl-D-erythritol 4-phosphate cytidylyltransferase"/>
    <property type="match status" value="1"/>
</dbReference>
<comment type="similarity">
    <text evidence="15">In the C-terminal section; belongs to the IspF family.</text>
</comment>
<evidence type="ECO:0000256" key="9">
    <source>
        <dbReference type="ARBA" id="ARBA00022679"/>
    </source>
</evidence>
<dbReference type="InterPro" id="IPR036571">
    <property type="entry name" value="MECDP_synthase_sf"/>
</dbReference>
<evidence type="ECO:0000256" key="3">
    <source>
        <dbReference type="ARBA" id="ARBA00001968"/>
    </source>
</evidence>
<feature type="region of interest" description="2-C-methyl-D-erythritol 4-phosphate cytidylyltransferase" evidence="15">
    <location>
        <begin position="1"/>
        <end position="271"/>
    </location>
</feature>
<evidence type="ECO:0000256" key="12">
    <source>
        <dbReference type="ARBA" id="ARBA00023229"/>
    </source>
</evidence>
<dbReference type="HAMAP" id="MF_01520">
    <property type="entry name" value="IspDF"/>
    <property type="match status" value="1"/>
</dbReference>
<evidence type="ECO:0000313" key="18">
    <source>
        <dbReference type="EMBL" id="TAA24994.1"/>
    </source>
</evidence>
<comment type="catalytic activity">
    <reaction evidence="2 15">
        <text>2-C-methyl-D-erythritol 4-phosphate + CTP + H(+) = 4-CDP-2-C-methyl-D-erythritol + diphosphate</text>
        <dbReference type="Rhea" id="RHEA:13429"/>
        <dbReference type="ChEBI" id="CHEBI:15378"/>
        <dbReference type="ChEBI" id="CHEBI:33019"/>
        <dbReference type="ChEBI" id="CHEBI:37563"/>
        <dbReference type="ChEBI" id="CHEBI:57823"/>
        <dbReference type="ChEBI" id="CHEBI:58262"/>
        <dbReference type="EC" id="2.7.7.60"/>
    </reaction>
</comment>
<evidence type="ECO:0000313" key="19">
    <source>
        <dbReference type="Proteomes" id="UP000291286"/>
    </source>
</evidence>
<feature type="site" description="Transition state stabilizer" evidence="15">
    <location>
        <position position="23"/>
    </location>
</feature>
<evidence type="ECO:0000256" key="6">
    <source>
        <dbReference type="ARBA" id="ARBA00008480"/>
    </source>
</evidence>
<feature type="site" description="Positions MEP for the nucleophilic attack" evidence="15">
    <location>
        <position position="212"/>
    </location>
</feature>
<gene>
    <name evidence="15" type="primary">ispDF</name>
    <name evidence="18" type="ORF">EA661_18180</name>
</gene>
<protein>
    <recommendedName>
        <fullName evidence="15">Bifunctional enzyme IspD/IspF</fullName>
    </recommendedName>
    <domain>
        <recommendedName>
            <fullName evidence="15">2-C-methyl-D-erythritol 4-phosphate cytidylyltransferase</fullName>
            <ecNumber evidence="15">2.7.7.60</ecNumber>
        </recommendedName>
        <alternativeName>
            <fullName evidence="15">4-diphosphocytidyl-2C-methyl-D-erythritol synthase</fullName>
        </alternativeName>
        <alternativeName>
            <fullName evidence="15">MEP cytidylyltransferase</fullName>
            <shortName evidence="15">MCT</shortName>
        </alternativeName>
    </domain>
    <domain>
        <recommendedName>
            <fullName evidence="15">2-C-methyl-D-erythritol 2,4-cyclodiphosphate synthase</fullName>
            <shortName evidence="15">MECDP-synthase</shortName>
            <shortName evidence="15">MECPP-synthase</shortName>
            <shortName evidence="15">MECPS</shortName>
            <ecNumber evidence="15">4.6.1.12</ecNumber>
        </recommendedName>
    </domain>
</protein>
<proteinExistence type="inferred from homology"/>
<feature type="binding site" evidence="15">
    <location>
        <position position="282"/>
    </location>
    <ligand>
        <name>a divalent metal cation</name>
        <dbReference type="ChEBI" id="CHEBI:60240"/>
    </ligand>
</feature>
<dbReference type="GO" id="GO:0016114">
    <property type="term" value="P:terpenoid biosynthetic process"/>
    <property type="evidence" value="ECO:0007669"/>
    <property type="project" value="InterPro"/>
</dbReference>
<comment type="similarity">
    <text evidence="15">In the N-terminal section; belongs to the IspD/TarI cytidylyltransferase family. IspD subfamily.</text>
</comment>
<evidence type="ECO:0000256" key="5">
    <source>
        <dbReference type="ARBA" id="ARBA00004787"/>
    </source>
</evidence>
<evidence type="ECO:0000256" key="13">
    <source>
        <dbReference type="ARBA" id="ARBA00023239"/>
    </source>
</evidence>
<evidence type="ECO:0000256" key="8">
    <source>
        <dbReference type="ARBA" id="ARBA00011233"/>
    </source>
</evidence>
<feature type="binding site" evidence="15">
    <location>
        <begin position="331"/>
        <end position="333"/>
    </location>
    <ligand>
        <name>4-CDP-2-C-methyl-D-erythritol 2-phosphate</name>
        <dbReference type="ChEBI" id="CHEBI:57919"/>
    </ligand>
</feature>
<evidence type="ECO:0000256" key="2">
    <source>
        <dbReference type="ARBA" id="ARBA00001282"/>
    </source>
</evidence>
<organism evidence="18 19">
    <name type="scientific">Pseudoxanthomonas winnipegensis</name>
    <dbReference type="NCBI Taxonomy" id="2480810"/>
    <lineage>
        <taxon>Bacteria</taxon>
        <taxon>Pseudomonadati</taxon>
        <taxon>Pseudomonadota</taxon>
        <taxon>Gammaproteobacteria</taxon>
        <taxon>Lysobacterales</taxon>
        <taxon>Lysobacteraceae</taxon>
        <taxon>Pseudoxanthomonas</taxon>
    </lineage>
</organism>
<keyword evidence="9 15" id="KW-0808">Transferase</keyword>
<dbReference type="EMBL" id="SHMB01000010">
    <property type="protein sequence ID" value="TAA24994.1"/>
    <property type="molecule type" value="Genomic_DNA"/>
</dbReference>
<dbReference type="PROSITE" id="PS01350">
    <property type="entry name" value="ISPF"/>
    <property type="match status" value="1"/>
</dbReference>
<evidence type="ECO:0000259" key="17">
    <source>
        <dbReference type="Pfam" id="PF02542"/>
    </source>
</evidence>
<evidence type="ECO:0000256" key="7">
    <source>
        <dbReference type="ARBA" id="ARBA00009789"/>
    </source>
</evidence>
<feature type="site" description="Positions MEP for the nucleophilic attack" evidence="15">
    <location>
        <position position="156"/>
    </location>
</feature>
<dbReference type="CDD" id="cd02516">
    <property type="entry name" value="CDP-ME_synthetase"/>
    <property type="match status" value="1"/>
</dbReference>
<feature type="binding site" evidence="15">
    <location>
        <begin position="407"/>
        <end position="410"/>
    </location>
    <ligand>
        <name>4-CDP-2-C-methyl-D-erythritol 2-phosphate</name>
        <dbReference type="ChEBI" id="CHEBI:57919"/>
    </ligand>
</feature>
<feature type="binding site" evidence="15">
    <location>
        <position position="284"/>
    </location>
    <ligand>
        <name>a divalent metal cation</name>
        <dbReference type="ChEBI" id="CHEBI:60240"/>
    </ligand>
</feature>
<dbReference type="InterPro" id="IPR020555">
    <property type="entry name" value="MECDP_synthase_CS"/>
</dbReference>
<feature type="binding site" evidence="15">
    <location>
        <position position="317"/>
    </location>
    <ligand>
        <name>a divalent metal cation</name>
        <dbReference type="ChEBI" id="CHEBI:60240"/>
    </ligand>
</feature>
<comment type="cofactor">
    <cofactor evidence="3 15">
        <name>a divalent metal cation</name>
        <dbReference type="ChEBI" id="CHEBI:60240"/>
    </cofactor>
</comment>
<dbReference type="PROSITE" id="PS01295">
    <property type="entry name" value="ISPD"/>
    <property type="match status" value="1"/>
</dbReference>
<dbReference type="SUPFAM" id="SSF53448">
    <property type="entry name" value="Nucleotide-diphospho-sugar transferases"/>
    <property type="match status" value="1"/>
</dbReference>
<dbReference type="InterPro" id="IPR001228">
    <property type="entry name" value="IspD"/>
</dbReference>
<comment type="function">
    <text evidence="15">Bifunctional enzyme that catalyzes the formation of 4-diphosphocytidyl-2-C-methyl-D-erythritol from CTP and 2-C-methyl-D-erythritol 4-phosphate (MEP) (IspD), and catalyzes the conversion of 4-diphosphocytidyl-2-C-methyl-D-erythritol 2-phosphate (CDP-ME2P) to 2-C-methyl-D-erythritol 2,4-cyclodiphosphate (ME-CPP) with a corresponding release of cytidine 5-monophosphate (CMP) (IspF).</text>
</comment>
<dbReference type="PANTHER" id="PTHR43181:SF1">
    <property type="entry name" value="2-C-METHYL-D-ERYTHRITOL 2,4-CYCLODIPHOSPHATE SYNTHASE, CHLOROPLASTIC"/>
    <property type="match status" value="1"/>
</dbReference>
<feature type="region of interest" description="Disordered" evidence="16">
    <location>
        <begin position="239"/>
        <end position="273"/>
    </location>
</feature>
<evidence type="ECO:0000256" key="15">
    <source>
        <dbReference type="HAMAP-Rule" id="MF_01520"/>
    </source>
</evidence>
<comment type="pathway">
    <text evidence="5 15">Isoprenoid biosynthesis; isopentenyl diphosphate biosynthesis via DXP pathway; isopentenyl diphosphate from 1-deoxy-D-xylulose 5-phosphate: step 2/6.</text>
</comment>
<sequence length="432" mass="45644">MRGIWVVIPAAGRGTRFGGEVPKQYLEVGGQSVLAWTLAALLGHPLVEGAVVAVSADDPWWPGWTAFGGKPVLACVGGGTRAASVLAALQALPEHVRADDFVLVHDAARPNLADADLERLIERGREDPVGALLAAPVRDTLKRAGDDGGVDATEPRERLWRALTPQMFRRLQLTRALDEAAGAGIEVTDESMAMERQGLRPLLVEGNDTNFKITTPGDLDRFAYIVGAGTGDRGPVAREERVQMPQQQQQQDHRTEPASASPGLRSPAPGPALPLRIGQGFDVHAFAPDGDHVMLGGVRVEHSRGVLAHSDGDVVIHALCDAILGALALGDIGRHFPPTDPRWEGADSTQFLEHCAGLARARGWQVGNADVTVMCERPKVGPHALAMCTHLAQVLGVAADAVSVKATTTEKLGFTGRGEGIAAQAVVLLVKA</sequence>
<dbReference type="Proteomes" id="UP000291286">
    <property type="component" value="Unassembled WGS sequence"/>
</dbReference>
<evidence type="ECO:0000256" key="14">
    <source>
        <dbReference type="ARBA" id="ARBA00023268"/>
    </source>
</evidence>
<dbReference type="NCBIfam" id="TIGR00453">
    <property type="entry name" value="ispD"/>
    <property type="match status" value="1"/>
</dbReference>
<evidence type="ECO:0000256" key="16">
    <source>
        <dbReference type="SAM" id="MobiDB-lite"/>
    </source>
</evidence>
<comment type="caution">
    <text evidence="18">The sequence shown here is derived from an EMBL/GenBank/DDBJ whole genome shotgun (WGS) entry which is preliminary data.</text>
</comment>
<evidence type="ECO:0000256" key="4">
    <source>
        <dbReference type="ARBA" id="ARBA00004709"/>
    </source>
</evidence>
<feature type="binding site" evidence="15">
    <location>
        <position position="417"/>
    </location>
    <ligand>
        <name>4-CDP-2-C-methyl-D-erythritol 2-phosphate</name>
        <dbReference type="ChEBI" id="CHEBI:57919"/>
    </ligand>
</feature>
<keyword evidence="10 15" id="KW-0548">Nucleotidyltransferase</keyword>
<feature type="site" description="Transition state stabilizer" evidence="15">
    <location>
        <position position="16"/>
    </location>
</feature>
<evidence type="ECO:0000256" key="10">
    <source>
        <dbReference type="ARBA" id="ARBA00022695"/>
    </source>
</evidence>
<feature type="site" description="Transition state stabilizer" evidence="15">
    <location>
        <position position="309"/>
    </location>
</feature>